<dbReference type="Proteomes" id="UP000188604">
    <property type="component" value="Chromosome"/>
</dbReference>
<proteinExistence type="predicted"/>
<keyword evidence="2" id="KW-1185">Reference proteome</keyword>
<sequence>MNRVRPPSGAAVLAYQRSVYSAPGLTARIGQQAIGWPLPGRSLILLSACNPSGLRLPDRTNARRMASLAAQLRPWPYRLGAGRLGNWTEELFVVAMPLARGCVLARRYGQNAIVAIRRGQAARLVWLA</sequence>
<dbReference type="Pfam" id="PF11697">
    <property type="entry name" value="DUF3293"/>
    <property type="match status" value="1"/>
</dbReference>
<dbReference type="STRING" id="320497.A0U93_13710"/>
<evidence type="ECO:0000313" key="2">
    <source>
        <dbReference type="Proteomes" id="UP000188604"/>
    </source>
</evidence>
<evidence type="ECO:0000313" key="1">
    <source>
        <dbReference type="EMBL" id="AQS88806.1"/>
    </source>
</evidence>
<reference evidence="1 2" key="1">
    <citation type="submission" date="2016-03" db="EMBL/GenBank/DDBJ databases">
        <title>Acetic acid bacteria sequencing.</title>
        <authorList>
            <person name="Brandt J."/>
            <person name="Jakob F."/>
            <person name="Vogel R.F."/>
        </authorList>
    </citation>
    <scope>NUCLEOTIDE SEQUENCE [LARGE SCALE GENOMIC DNA]</scope>
    <source>
        <strain evidence="1 2">NBRC 101099</strain>
    </source>
</reference>
<dbReference type="KEGG" id="nch:A0U93_13710"/>
<name>A0A1U9KSK2_9PROT</name>
<dbReference type="EMBL" id="CP014691">
    <property type="protein sequence ID" value="AQS88806.1"/>
    <property type="molecule type" value="Genomic_DNA"/>
</dbReference>
<dbReference type="InterPro" id="IPR021710">
    <property type="entry name" value="DUF3293"/>
</dbReference>
<protein>
    <submittedName>
        <fullName evidence="1">Uncharacterized protein</fullName>
    </submittedName>
</protein>
<organism evidence="1 2">
    <name type="scientific">Neoasaia chiangmaiensis</name>
    <dbReference type="NCBI Taxonomy" id="320497"/>
    <lineage>
        <taxon>Bacteria</taxon>
        <taxon>Pseudomonadati</taxon>
        <taxon>Pseudomonadota</taxon>
        <taxon>Alphaproteobacteria</taxon>
        <taxon>Acetobacterales</taxon>
        <taxon>Acetobacteraceae</taxon>
        <taxon>Neoasaia</taxon>
    </lineage>
</organism>
<gene>
    <name evidence="1" type="ORF">A0U93_13710</name>
</gene>
<dbReference type="AlphaFoldDB" id="A0A1U9KSK2"/>
<accession>A0A1U9KSK2</accession>
<dbReference type="OrthoDB" id="7280165at2"/>